<evidence type="ECO:0000313" key="1">
    <source>
        <dbReference type="EMBL" id="TYK23866.1"/>
    </source>
</evidence>
<organism evidence="1 2">
    <name type="scientific">Cucumis melo var. makuwa</name>
    <name type="common">Oriental melon</name>
    <dbReference type="NCBI Taxonomy" id="1194695"/>
    <lineage>
        <taxon>Eukaryota</taxon>
        <taxon>Viridiplantae</taxon>
        <taxon>Streptophyta</taxon>
        <taxon>Embryophyta</taxon>
        <taxon>Tracheophyta</taxon>
        <taxon>Spermatophyta</taxon>
        <taxon>Magnoliopsida</taxon>
        <taxon>eudicotyledons</taxon>
        <taxon>Gunneridae</taxon>
        <taxon>Pentapetalae</taxon>
        <taxon>rosids</taxon>
        <taxon>fabids</taxon>
        <taxon>Cucurbitales</taxon>
        <taxon>Cucurbitaceae</taxon>
        <taxon>Benincaseae</taxon>
        <taxon>Cucumis</taxon>
    </lineage>
</organism>
<comment type="caution">
    <text evidence="1">The sequence shown here is derived from an EMBL/GenBank/DDBJ whole genome shotgun (WGS) entry which is preliminary data.</text>
</comment>
<sequence length="171" mass="19716">MFVIRPDVMKIFYKGYINEEENYFMVKWQKLDFGPNAINGLFGLEANELGHTIFKNLQEQDLEDASITVAWSGIKWDITPTGKYQLFPHKLNTEANILVVFVKKKIMPTLHNNTCLTLDKLPQVDVKDRVYSSSILHHIISISKNRAKLKCLKTKQDGKSEAEEVDDEDEI</sequence>
<dbReference type="Proteomes" id="UP000321947">
    <property type="component" value="Unassembled WGS sequence"/>
</dbReference>
<name>A0A5D3DJM3_CUCMM</name>
<accession>A0A5D3DJM3</accession>
<protein>
    <submittedName>
        <fullName evidence="1">Uncharacterized protein</fullName>
    </submittedName>
</protein>
<gene>
    <name evidence="1" type="ORF">E5676_scaffold419G00400</name>
</gene>
<dbReference type="AlphaFoldDB" id="A0A5D3DJM3"/>
<evidence type="ECO:0000313" key="2">
    <source>
        <dbReference type="Proteomes" id="UP000321947"/>
    </source>
</evidence>
<reference evidence="1 2" key="1">
    <citation type="submission" date="2019-08" db="EMBL/GenBank/DDBJ databases">
        <title>Draft genome sequences of two oriental melons (Cucumis melo L. var makuwa).</title>
        <authorList>
            <person name="Kwon S.-Y."/>
        </authorList>
    </citation>
    <scope>NUCLEOTIDE SEQUENCE [LARGE SCALE GENOMIC DNA]</scope>
    <source>
        <strain evidence="2">cv. Chang Bougi</strain>
        <tissue evidence="1">Leaf</tissue>
    </source>
</reference>
<proteinExistence type="predicted"/>
<dbReference type="EMBL" id="SSTD01004278">
    <property type="protein sequence ID" value="TYK23866.1"/>
    <property type="molecule type" value="Genomic_DNA"/>
</dbReference>